<gene>
    <name evidence="2" type="ORF">g.8818</name>
    <name evidence="1" type="ORF">g.8819</name>
</gene>
<reference evidence="1" key="1">
    <citation type="submission" date="2015-11" db="EMBL/GenBank/DDBJ databases">
        <title>De novo transcriptome assembly of four potential Pierce s Disease insect vectors from Arizona vineyards.</title>
        <authorList>
            <person name="Tassone E.E."/>
        </authorList>
    </citation>
    <scope>NUCLEOTIDE SEQUENCE</scope>
</reference>
<dbReference type="EMBL" id="GECZ01001527">
    <property type="protein sequence ID" value="JAS68242.1"/>
    <property type="molecule type" value="Transcribed_RNA"/>
</dbReference>
<name>A0A1B6H0P7_9HEMI</name>
<proteinExistence type="predicted"/>
<dbReference type="EMBL" id="GECZ01000267">
    <property type="protein sequence ID" value="JAS69502.1"/>
    <property type="molecule type" value="Transcribed_RNA"/>
</dbReference>
<accession>A0A1B6H0P7</accession>
<organism evidence="1">
    <name type="scientific">Cuerna arida</name>
    <dbReference type="NCBI Taxonomy" id="1464854"/>
    <lineage>
        <taxon>Eukaryota</taxon>
        <taxon>Metazoa</taxon>
        <taxon>Ecdysozoa</taxon>
        <taxon>Arthropoda</taxon>
        <taxon>Hexapoda</taxon>
        <taxon>Insecta</taxon>
        <taxon>Pterygota</taxon>
        <taxon>Neoptera</taxon>
        <taxon>Paraneoptera</taxon>
        <taxon>Hemiptera</taxon>
        <taxon>Auchenorrhyncha</taxon>
        <taxon>Membracoidea</taxon>
        <taxon>Cicadellidae</taxon>
        <taxon>Cicadellinae</taxon>
        <taxon>Proconiini</taxon>
        <taxon>Cuerna</taxon>
    </lineage>
</organism>
<dbReference type="AlphaFoldDB" id="A0A1B6H0P7"/>
<evidence type="ECO:0000313" key="2">
    <source>
        <dbReference type="EMBL" id="JAS69502.1"/>
    </source>
</evidence>
<evidence type="ECO:0000313" key="1">
    <source>
        <dbReference type="EMBL" id="JAS68242.1"/>
    </source>
</evidence>
<protein>
    <submittedName>
        <fullName evidence="1">Uncharacterized protein</fullName>
    </submittedName>
</protein>
<sequence>MTYLPEEKESGNSSQENFENILSSTELLCILRCRENFPHKSKVQIFQKTCTVPVRPALNRALVRVHEFKGLYNMKLYIHPDQIWPTNNRRRKDYIYTKNICLKINFFH</sequence>